<keyword evidence="2" id="KW-0472">Membrane</keyword>
<feature type="transmembrane region" description="Helical" evidence="2">
    <location>
        <begin position="127"/>
        <end position="147"/>
    </location>
</feature>
<dbReference type="InterPro" id="IPR001387">
    <property type="entry name" value="Cro/C1-type_HTH"/>
</dbReference>
<evidence type="ECO:0000259" key="3">
    <source>
        <dbReference type="Pfam" id="PF13464"/>
    </source>
</evidence>
<dbReference type="EMBL" id="OMOD01000138">
    <property type="protein sequence ID" value="SPF42329.1"/>
    <property type="molecule type" value="Genomic_DNA"/>
</dbReference>
<accession>A0A2U3KRZ1</accession>
<feature type="compositionally biased region" description="Low complexity" evidence="1">
    <location>
        <begin position="194"/>
        <end position="213"/>
    </location>
</feature>
<evidence type="ECO:0000313" key="5">
    <source>
        <dbReference type="Proteomes" id="UP000238701"/>
    </source>
</evidence>
<reference evidence="5" key="1">
    <citation type="submission" date="2018-02" db="EMBL/GenBank/DDBJ databases">
        <authorList>
            <person name="Hausmann B."/>
        </authorList>
    </citation>
    <scope>NUCLEOTIDE SEQUENCE [LARGE SCALE GENOMIC DNA]</scope>
    <source>
        <strain evidence="5">Peat soil MAG SbA1</strain>
    </source>
</reference>
<dbReference type="PANTHER" id="PTHR34475:SF1">
    <property type="entry name" value="CYTOSKELETON PROTEIN RODZ"/>
    <property type="match status" value="1"/>
</dbReference>
<dbReference type="CDD" id="cd00093">
    <property type="entry name" value="HTH_XRE"/>
    <property type="match status" value="1"/>
</dbReference>
<evidence type="ECO:0000313" key="4">
    <source>
        <dbReference type="EMBL" id="SPF42329.1"/>
    </source>
</evidence>
<feature type="region of interest" description="Disordered" evidence="1">
    <location>
        <begin position="194"/>
        <end position="231"/>
    </location>
</feature>
<proteinExistence type="predicted"/>
<feature type="compositionally biased region" description="Polar residues" evidence="1">
    <location>
        <begin position="221"/>
        <end position="231"/>
    </location>
</feature>
<dbReference type="InterPro" id="IPR050400">
    <property type="entry name" value="Bact_Cytoskel_RodZ"/>
</dbReference>
<keyword evidence="2" id="KW-0812">Transmembrane</keyword>
<gene>
    <name evidence="4" type="ORF">SBA1_440027</name>
</gene>
<dbReference type="AlphaFoldDB" id="A0A2U3KRZ1"/>
<name>A0A2U3KRZ1_9BACT</name>
<dbReference type="SUPFAM" id="SSF47413">
    <property type="entry name" value="lambda repressor-like DNA-binding domains"/>
    <property type="match status" value="1"/>
</dbReference>
<feature type="domain" description="Cytoskeleton protein RodZ-like C-terminal" evidence="3">
    <location>
        <begin position="259"/>
        <end position="327"/>
    </location>
</feature>
<feature type="region of interest" description="Disordered" evidence="1">
    <location>
        <begin position="157"/>
        <end position="177"/>
    </location>
</feature>
<evidence type="ECO:0000256" key="1">
    <source>
        <dbReference type="SAM" id="MobiDB-lite"/>
    </source>
</evidence>
<keyword evidence="2" id="KW-1133">Transmembrane helix</keyword>
<evidence type="ECO:0000256" key="2">
    <source>
        <dbReference type="SAM" id="Phobius"/>
    </source>
</evidence>
<dbReference type="OrthoDB" id="9797543at2"/>
<organism evidence="4 5">
    <name type="scientific">Candidatus Sulfotelmatobacter kueseliae</name>
    <dbReference type="NCBI Taxonomy" id="2042962"/>
    <lineage>
        <taxon>Bacteria</taxon>
        <taxon>Pseudomonadati</taxon>
        <taxon>Acidobacteriota</taxon>
        <taxon>Terriglobia</taxon>
        <taxon>Terriglobales</taxon>
        <taxon>Candidatus Korobacteraceae</taxon>
        <taxon>Candidatus Sulfotelmatobacter</taxon>
    </lineage>
</organism>
<sequence length="347" mass="36957">MGEFGNKFRKEREKKGISLEDVSNATKISSRMLLAIEDEQFDRLPGGVFNKGFIRAYAKHIGLDEDQAVADYLVCLRQSQLDSQEVWDPQAGAVPPSGAEELPELHLPRAEHVSSPRRDYPERGERIVPWRILALAILVIVLAALLWHRHSRSTRTEAAATAPMTSAGQPAPQLLNPPARTTIAAVPALHTASAPASARPSSVSAVPSAHPANPAKPPSTGEPNTSNAENSELATQAEQTVNSAANVEPSAAAAPLNLVIRASENSWISVTADGRSVIHELLIAPAHTSIRASREIVVKIGNAAGVSFVWNGQELPAQGAEAEVQTLVFDVSGMRAVPPSLVPAQNQ</sequence>
<dbReference type="Pfam" id="PF13464">
    <property type="entry name" value="RodZ_C"/>
    <property type="match status" value="1"/>
</dbReference>
<dbReference type="InterPro" id="IPR010982">
    <property type="entry name" value="Lambda_DNA-bd_dom_sf"/>
</dbReference>
<dbReference type="Proteomes" id="UP000238701">
    <property type="component" value="Unassembled WGS sequence"/>
</dbReference>
<dbReference type="InterPro" id="IPR025194">
    <property type="entry name" value="RodZ-like_C"/>
</dbReference>
<dbReference type="GO" id="GO:0003677">
    <property type="term" value="F:DNA binding"/>
    <property type="evidence" value="ECO:0007669"/>
    <property type="project" value="InterPro"/>
</dbReference>
<dbReference type="Gene3D" id="1.10.260.40">
    <property type="entry name" value="lambda repressor-like DNA-binding domains"/>
    <property type="match status" value="1"/>
</dbReference>
<dbReference type="PANTHER" id="PTHR34475">
    <property type="match status" value="1"/>
</dbReference>
<dbReference type="Pfam" id="PF13413">
    <property type="entry name" value="HTH_25"/>
    <property type="match status" value="1"/>
</dbReference>
<protein>
    <recommendedName>
        <fullName evidence="3">Cytoskeleton protein RodZ-like C-terminal domain-containing protein</fullName>
    </recommendedName>
</protein>